<dbReference type="Proteomes" id="UP000430519">
    <property type="component" value="Unassembled WGS sequence"/>
</dbReference>
<keyword evidence="3" id="KW-1185">Reference proteome</keyword>
<dbReference type="EMBL" id="WVHK01000011">
    <property type="protein sequence ID" value="MXV18995.1"/>
    <property type="molecule type" value="Genomic_DNA"/>
</dbReference>
<keyword evidence="1" id="KW-0472">Membrane</keyword>
<feature type="transmembrane region" description="Helical" evidence="1">
    <location>
        <begin position="80"/>
        <end position="99"/>
    </location>
</feature>
<dbReference type="AlphaFoldDB" id="A0A6I4YN36"/>
<name>A0A6I4YN36_9DEIO</name>
<accession>A0A6I4YN36</accession>
<evidence type="ECO:0000313" key="2">
    <source>
        <dbReference type="EMBL" id="MXV18995.1"/>
    </source>
</evidence>
<gene>
    <name evidence="2" type="ORF">GLX28_04995</name>
</gene>
<dbReference type="RefSeq" id="WP_160977292.1">
    <property type="nucleotide sequence ID" value="NZ_WVHK01000011.1"/>
</dbReference>
<comment type="caution">
    <text evidence="2">The sequence shown here is derived from an EMBL/GenBank/DDBJ whole genome shotgun (WGS) entry which is preliminary data.</text>
</comment>
<keyword evidence="1" id="KW-0812">Transmembrane</keyword>
<protein>
    <recommendedName>
        <fullName evidence="4">Diguanylate cyclase</fullName>
    </recommendedName>
</protein>
<sequence length="272" mass="29079">MDVNLRPTRLVLLGLTGLLCLSAFELLSPGDRPLWLLVSGAAMLGTVMRPAAAALLGWGLVLLLAAYLIVRGALGVVNGAGWLTTLLLPWLPMMTSAVVEHVRRTETRRLELQRVLDLRAELNPVTALPGAGMAALLLPTISANLDRQGHAAAVVEVQVSNLALLEQLYDEAQQHATLLALRDALTAELRGSDWLFHLTSGRLLILADLGRHHQGHVVLLDRLQQRLGAVPRAELTLRGAALHLPLPDLDGVLASLQLVPPLTVQPSGAAAD</sequence>
<evidence type="ECO:0000313" key="3">
    <source>
        <dbReference type="Proteomes" id="UP000430519"/>
    </source>
</evidence>
<reference evidence="2 3" key="1">
    <citation type="submission" date="2019-11" db="EMBL/GenBank/DDBJ databases">
        <title>Genome sequence of Deinococcus xianganensis Y35, AI-2 producing algicidal bacterium, isolated from lake water.</title>
        <authorList>
            <person name="Li Y."/>
        </authorList>
    </citation>
    <scope>NUCLEOTIDE SEQUENCE [LARGE SCALE GENOMIC DNA]</scope>
    <source>
        <strain evidence="2 3">Y35</strain>
    </source>
</reference>
<organism evidence="2 3">
    <name type="scientific">Deinococcus xianganensis</name>
    <dbReference type="NCBI Taxonomy" id="1507289"/>
    <lineage>
        <taxon>Bacteria</taxon>
        <taxon>Thermotogati</taxon>
        <taxon>Deinococcota</taxon>
        <taxon>Deinococci</taxon>
        <taxon>Deinococcales</taxon>
        <taxon>Deinococcaceae</taxon>
        <taxon>Deinococcus</taxon>
    </lineage>
</organism>
<keyword evidence="1" id="KW-1133">Transmembrane helix</keyword>
<evidence type="ECO:0000256" key="1">
    <source>
        <dbReference type="SAM" id="Phobius"/>
    </source>
</evidence>
<proteinExistence type="predicted"/>
<evidence type="ECO:0008006" key="4">
    <source>
        <dbReference type="Google" id="ProtNLM"/>
    </source>
</evidence>
<feature type="transmembrane region" description="Helical" evidence="1">
    <location>
        <begin position="55"/>
        <end position="74"/>
    </location>
</feature>